<dbReference type="AlphaFoldDB" id="A0A7K1VBS1"/>
<feature type="region of interest" description="Disordered" evidence="1">
    <location>
        <begin position="554"/>
        <end position="574"/>
    </location>
</feature>
<dbReference type="CDD" id="cd02019">
    <property type="entry name" value="NK"/>
    <property type="match status" value="1"/>
</dbReference>
<dbReference type="InterPro" id="IPR019734">
    <property type="entry name" value="TPR_rpt"/>
</dbReference>
<feature type="region of interest" description="Disordered" evidence="1">
    <location>
        <begin position="896"/>
        <end position="917"/>
    </location>
</feature>
<dbReference type="SUPFAM" id="SSF52540">
    <property type="entry name" value="P-loop containing nucleoside triphosphate hydrolases"/>
    <property type="match status" value="1"/>
</dbReference>
<organism evidence="3 4">
    <name type="scientific">Nocardia terrae</name>
    <dbReference type="NCBI Taxonomy" id="2675851"/>
    <lineage>
        <taxon>Bacteria</taxon>
        <taxon>Bacillati</taxon>
        <taxon>Actinomycetota</taxon>
        <taxon>Actinomycetes</taxon>
        <taxon>Mycobacteriales</taxon>
        <taxon>Nocardiaceae</taxon>
        <taxon>Nocardia</taxon>
    </lineage>
</organism>
<protein>
    <submittedName>
        <fullName evidence="3">Tetratricopeptide repeat protein</fullName>
    </submittedName>
</protein>
<accession>A0A7K1VBS1</accession>
<evidence type="ECO:0000256" key="1">
    <source>
        <dbReference type="SAM" id="MobiDB-lite"/>
    </source>
</evidence>
<dbReference type="Gene3D" id="3.40.50.300">
    <property type="entry name" value="P-loop containing nucleotide triphosphate hydrolases"/>
    <property type="match status" value="1"/>
</dbReference>
<dbReference type="PRINTS" id="PR00364">
    <property type="entry name" value="DISEASERSIST"/>
</dbReference>
<dbReference type="SMART" id="SM00028">
    <property type="entry name" value="TPR"/>
    <property type="match status" value="3"/>
</dbReference>
<keyword evidence="4" id="KW-1185">Reference proteome</keyword>
<dbReference type="InterPro" id="IPR041664">
    <property type="entry name" value="AAA_16"/>
</dbReference>
<dbReference type="InterPro" id="IPR011990">
    <property type="entry name" value="TPR-like_helical_dom_sf"/>
</dbReference>
<evidence type="ECO:0000313" key="3">
    <source>
        <dbReference type="EMBL" id="MVU83548.1"/>
    </source>
</evidence>
<dbReference type="PANTHER" id="PTHR47691:SF3">
    <property type="entry name" value="HTH-TYPE TRANSCRIPTIONAL REGULATOR RV0890C-RELATED"/>
    <property type="match status" value="1"/>
</dbReference>
<dbReference type="PANTHER" id="PTHR47691">
    <property type="entry name" value="REGULATOR-RELATED"/>
    <property type="match status" value="1"/>
</dbReference>
<dbReference type="SUPFAM" id="SSF48452">
    <property type="entry name" value="TPR-like"/>
    <property type="match status" value="2"/>
</dbReference>
<reference evidence="3 4" key="1">
    <citation type="submission" date="2019-12" db="EMBL/GenBank/DDBJ databases">
        <title>Nocardia sp. nov. ET3-3 isolated from soil.</title>
        <authorList>
            <person name="Kanchanasin P."/>
            <person name="Tanasupawat S."/>
            <person name="Yuki M."/>
            <person name="Kudo T."/>
        </authorList>
    </citation>
    <scope>NUCLEOTIDE SEQUENCE [LARGE SCALE GENOMIC DNA]</scope>
    <source>
        <strain evidence="3 4">ET3-3</strain>
    </source>
</reference>
<evidence type="ECO:0000259" key="2">
    <source>
        <dbReference type="Pfam" id="PF13191"/>
    </source>
</evidence>
<dbReference type="Pfam" id="PF13424">
    <property type="entry name" value="TPR_12"/>
    <property type="match status" value="1"/>
</dbReference>
<feature type="region of interest" description="Disordered" evidence="1">
    <location>
        <begin position="1"/>
        <end position="24"/>
    </location>
</feature>
<dbReference type="Proteomes" id="UP000466794">
    <property type="component" value="Unassembled WGS sequence"/>
</dbReference>
<dbReference type="InterPro" id="IPR027417">
    <property type="entry name" value="P-loop_NTPase"/>
</dbReference>
<dbReference type="EMBL" id="WRPP01000014">
    <property type="protein sequence ID" value="MVU83548.1"/>
    <property type="molecule type" value="Genomic_DNA"/>
</dbReference>
<evidence type="ECO:0000313" key="4">
    <source>
        <dbReference type="Proteomes" id="UP000466794"/>
    </source>
</evidence>
<dbReference type="Gene3D" id="1.25.40.10">
    <property type="entry name" value="Tetratricopeptide repeat domain"/>
    <property type="match status" value="1"/>
</dbReference>
<name>A0A7K1VBS1_9NOCA</name>
<comment type="caution">
    <text evidence="3">The sequence shown here is derived from an EMBL/GenBank/DDBJ whole genome shotgun (WGS) entry which is preliminary data.</text>
</comment>
<dbReference type="RefSeq" id="WP_157393141.1">
    <property type="nucleotide sequence ID" value="NZ_WRPP01000014.1"/>
</dbReference>
<sequence length="917" mass="100577">MVTHNHNSVRERVSGPGCGGSDPGGVGEDALRWLTALLGDVGLADRELLEPLATELIRRGCRPRKAWRLANRLNQNQVAEEFNRISTDNGTKTDGGMKAPRISEFESWPELSPTGKRRARPTVRSLTILATIYNTTWDRLVDIDDLKELSTADQAAYRAAVKQSRSGLATRSAIALLPSEGVPFVGRKAAMAELRGAIDDHSRGERGTLVITGLAGVGKTTIARQAVQEFADRFPDGVVWLDLHGHDRECVPRRAEHALEQLLVELDVKPATIPGGQARYAERWRWEAGRRRMLIVLDNALDSRQVRPLLPQSAGCFVVVTSRRPLTGLVGVRRLHLEPMELAEAEELLVTLGNLGPGYDTDAVHRILRTSGGLPLPIRLLAGQLAHHGPGMLTAIAGDFASQAERLAGHLATDPAGSGAANRILDQFAAEDESVRAALDLSYRELPDEAAQRTLRLLGWFPGSAISAETLAAMLDPEWNMPDPAVQLRQLFEGGWLDPVTGRPGRLRYRIHDLSRLYARSLADALGTSAEHAAVIGRLLRHYLGEALEIEPPQPARPFGANKGLPPQRQPSRRPAVARARDWLVDEHDSLLACIRIAALDADTAALALLVGTQLSALGYWADAREMFELAHLINTNLDDRVGAGDAMYGLANVLRSVCDYAGAARWFESALDIATEIGDSARVASILGYHAEVCRHQGLFDIALAESLQVLELARALGDPLLECDALRNYGHLERIEKRSESSHRLYIQALGMALQIGDRYGEGWALWGLAILDREQEMFAAAWEKLERARTIATELHDTWLEVDTIRGMGHIHRERGEHASAHLRYSDSLTLAEQTDDSHGQADAWRALGHLALLTNDAEHARECLSKALAMYEPIDVMLFDEVQRELHEFGMDAPGSVASPAGRRPDEQSLTVA</sequence>
<gene>
    <name evidence="3" type="ORF">GPX89_40715</name>
</gene>
<proteinExistence type="predicted"/>
<dbReference type="Pfam" id="PF13191">
    <property type="entry name" value="AAA_16"/>
    <property type="match status" value="1"/>
</dbReference>
<feature type="domain" description="Orc1-like AAA ATPase" evidence="2">
    <location>
        <begin position="183"/>
        <end position="269"/>
    </location>
</feature>